<reference evidence="2 3" key="1">
    <citation type="journal article" date="2024" name="J Genomics">
        <title>Draft genome sequencing and assembly of Favolaschia claudopus CIRM-BRFM 2984 isolated from oak limbs.</title>
        <authorList>
            <person name="Navarro D."/>
            <person name="Drula E."/>
            <person name="Chaduli D."/>
            <person name="Cazenave R."/>
            <person name="Ahrendt S."/>
            <person name="Wang J."/>
            <person name="Lipzen A."/>
            <person name="Daum C."/>
            <person name="Barry K."/>
            <person name="Grigoriev I.V."/>
            <person name="Favel A."/>
            <person name="Rosso M.N."/>
            <person name="Martin F."/>
        </authorList>
    </citation>
    <scope>NUCLEOTIDE SEQUENCE [LARGE SCALE GENOMIC DNA]</scope>
    <source>
        <strain evidence="2 3">CIRM-BRFM 2984</strain>
    </source>
</reference>
<proteinExistence type="predicted"/>
<dbReference type="EMBL" id="JAWWNJ010000004">
    <property type="protein sequence ID" value="KAK7058146.1"/>
    <property type="molecule type" value="Genomic_DNA"/>
</dbReference>
<sequence>MHFMYILRPALLILAGYAFAQLEDTIGIMVPSQITDKMNPAIFTYAWVGNPGHELKNISMELVAETTGSPQGNNDTVVDIIAVDYTQKNGNSFLYPLHANTPAGTYYVRMNATIFDASNSPLTVLVRPSQTFNISVSQSFPCQAPDFTPVGSIFAPSFTPLRLASPAAGAVFSLQAMNSPSGNITGMLKLVDALPPEGLHWN</sequence>
<keyword evidence="1" id="KW-0732">Signal</keyword>
<evidence type="ECO:0000313" key="2">
    <source>
        <dbReference type="EMBL" id="KAK7058146.1"/>
    </source>
</evidence>
<comment type="caution">
    <text evidence="2">The sequence shown here is derived from an EMBL/GenBank/DDBJ whole genome shotgun (WGS) entry which is preliminary data.</text>
</comment>
<name>A0AAW0E054_9AGAR</name>
<gene>
    <name evidence="2" type="ORF">R3P38DRAFT_2844554</name>
</gene>
<evidence type="ECO:0000313" key="3">
    <source>
        <dbReference type="Proteomes" id="UP001362999"/>
    </source>
</evidence>
<feature type="chain" id="PRO_5043373417" evidence="1">
    <location>
        <begin position="21"/>
        <end position="202"/>
    </location>
</feature>
<organism evidence="2 3">
    <name type="scientific">Favolaschia claudopus</name>
    <dbReference type="NCBI Taxonomy" id="2862362"/>
    <lineage>
        <taxon>Eukaryota</taxon>
        <taxon>Fungi</taxon>
        <taxon>Dikarya</taxon>
        <taxon>Basidiomycota</taxon>
        <taxon>Agaricomycotina</taxon>
        <taxon>Agaricomycetes</taxon>
        <taxon>Agaricomycetidae</taxon>
        <taxon>Agaricales</taxon>
        <taxon>Marasmiineae</taxon>
        <taxon>Mycenaceae</taxon>
        <taxon>Favolaschia</taxon>
    </lineage>
</organism>
<evidence type="ECO:0000256" key="1">
    <source>
        <dbReference type="SAM" id="SignalP"/>
    </source>
</evidence>
<protein>
    <submittedName>
        <fullName evidence="2">Uncharacterized protein</fullName>
    </submittedName>
</protein>
<keyword evidence="3" id="KW-1185">Reference proteome</keyword>
<dbReference type="AlphaFoldDB" id="A0AAW0E054"/>
<dbReference type="Proteomes" id="UP001362999">
    <property type="component" value="Unassembled WGS sequence"/>
</dbReference>
<feature type="signal peptide" evidence="1">
    <location>
        <begin position="1"/>
        <end position="20"/>
    </location>
</feature>
<accession>A0AAW0E054</accession>